<keyword evidence="2" id="KW-1185">Reference proteome</keyword>
<protein>
    <submittedName>
        <fullName evidence="1">Uncharacterized protein</fullName>
    </submittedName>
</protein>
<sequence length="74" mass="8912">MLGMMFTDKECRELDYMLRKELDEMLLDLGDRRMEGPVKEAIFKRYKTIFRMYARIAAPRELSRYASGLRNQRS</sequence>
<organism evidence="1 2">
    <name type="scientific">Cohnella ginsengisoli</name>
    <dbReference type="NCBI Taxonomy" id="425004"/>
    <lineage>
        <taxon>Bacteria</taxon>
        <taxon>Bacillati</taxon>
        <taxon>Bacillota</taxon>
        <taxon>Bacilli</taxon>
        <taxon>Bacillales</taxon>
        <taxon>Paenibacillaceae</taxon>
        <taxon>Cohnella</taxon>
    </lineage>
</organism>
<name>A0A9X4KN10_9BACL</name>
<dbReference type="RefSeq" id="WP_217597906.1">
    <property type="nucleotide sequence ID" value="NZ_JAPDHZ010000007.1"/>
</dbReference>
<evidence type="ECO:0000313" key="2">
    <source>
        <dbReference type="Proteomes" id="UP001153387"/>
    </source>
</evidence>
<gene>
    <name evidence="1" type="ORF">OMP38_30770</name>
</gene>
<reference evidence="1 2" key="1">
    <citation type="submission" date="2022-10" db="EMBL/GenBank/DDBJ databases">
        <title>Comparative genomic analysis of Cohnella hashimotonis sp. nov., isolated from the International Space Station.</title>
        <authorList>
            <person name="Simpson A."/>
            <person name="Venkateswaran K."/>
        </authorList>
    </citation>
    <scope>NUCLEOTIDE SEQUENCE [LARGE SCALE GENOMIC DNA]</scope>
    <source>
        <strain evidence="1 2">DSM 18997</strain>
    </source>
</reference>
<evidence type="ECO:0000313" key="1">
    <source>
        <dbReference type="EMBL" id="MDG0794731.1"/>
    </source>
</evidence>
<comment type="caution">
    <text evidence="1">The sequence shown here is derived from an EMBL/GenBank/DDBJ whole genome shotgun (WGS) entry which is preliminary data.</text>
</comment>
<accession>A0A9X4KN10</accession>
<dbReference type="AlphaFoldDB" id="A0A9X4KN10"/>
<dbReference type="EMBL" id="JAPDHZ010000007">
    <property type="protein sequence ID" value="MDG0794731.1"/>
    <property type="molecule type" value="Genomic_DNA"/>
</dbReference>
<proteinExistence type="predicted"/>
<dbReference type="Proteomes" id="UP001153387">
    <property type="component" value="Unassembled WGS sequence"/>
</dbReference>